<keyword evidence="5" id="KW-1133">Transmembrane helix</keyword>
<evidence type="ECO:0000256" key="2">
    <source>
        <dbReference type="ARBA" id="ARBA00029447"/>
    </source>
</evidence>
<dbReference type="PANTHER" id="PTHR32089:SF112">
    <property type="entry name" value="LYSOZYME-LIKE PROTEIN-RELATED"/>
    <property type="match status" value="1"/>
</dbReference>
<evidence type="ECO:0000256" key="4">
    <source>
        <dbReference type="SAM" id="Coils"/>
    </source>
</evidence>
<dbReference type="Pfam" id="PF12729">
    <property type="entry name" value="4HB_MCP_1"/>
    <property type="match status" value="1"/>
</dbReference>
<dbReference type="RefSeq" id="WP_220117249.1">
    <property type="nucleotide sequence ID" value="NZ_JAHZUY010000016.1"/>
</dbReference>
<feature type="transmembrane region" description="Helical" evidence="5">
    <location>
        <begin position="190"/>
        <end position="211"/>
    </location>
</feature>
<dbReference type="InterPro" id="IPR024478">
    <property type="entry name" value="HlyB_4HB_MCP"/>
</dbReference>
<evidence type="ECO:0000256" key="1">
    <source>
        <dbReference type="ARBA" id="ARBA00023224"/>
    </source>
</evidence>
<dbReference type="PRINTS" id="PR00260">
    <property type="entry name" value="CHEMTRNSDUCR"/>
</dbReference>
<feature type="domain" description="HAMP" evidence="7">
    <location>
        <begin position="212"/>
        <end position="265"/>
    </location>
</feature>
<dbReference type="SMART" id="SM00304">
    <property type="entry name" value="HAMP"/>
    <property type="match status" value="1"/>
</dbReference>
<dbReference type="PROSITE" id="PS50885">
    <property type="entry name" value="HAMP"/>
    <property type="match status" value="1"/>
</dbReference>
<dbReference type="SUPFAM" id="SSF58104">
    <property type="entry name" value="Methyl-accepting chemotaxis protein (MCP) signaling domain"/>
    <property type="match status" value="1"/>
</dbReference>
<dbReference type="InterPro" id="IPR004089">
    <property type="entry name" value="MCPsignal_dom"/>
</dbReference>
<name>A0ABS7F1K4_9PROT</name>
<dbReference type="Pfam" id="PF00015">
    <property type="entry name" value="MCPsignal"/>
    <property type="match status" value="1"/>
</dbReference>
<proteinExistence type="inferred from homology"/>
<gene>
    <name evidence="8" type="ORF">K1J50_08320</name>
</gene>
<feature type="domain" description="Methyl-accepting transducer" evidence="6">
    <location>
        <begin position="305"/>
        <end position="541"/>
    </location>
</feature>
<evidence type="ECO:0000256" key="5">
    <source>
        <dbReference type="SAM" id="Phobius"/>
    </source>
</evidence>
<dbReference type="EMBL" id="JAHZUY010000016">
    <property type="protein sequence ID" value="MBW8269490.1"/>
    <property type="molecule type" value="Genomic_DNA"/>
</dbReference>
<dbReference type="Gene3D" id="6.10.340.10">
    <property type="match status" value="1"/>
</dbReference>
<organism evidence="8 9">
    <name type="scientific">Caldovatus aquaticus</name>
    <dbReference type="NCBI Taxonomy" id="2865671"/>
    <lineage>
        <taxon>Bacteria</taxon>
        <taxon>Pseudomonadati</taxon>
        <taxon>Pseudomonadota</taxon>
        <taxon>Alphaproteobacteria</taxon>
        <taxon>Acetobacterales</taxon>
        <taxon>Roseomonadaceae</taxon>
        <taxon>Caldovatus</taxon>
    </lineage>
</organism>
<keyword evidence="9" id="KW-1185">Reference proteome</keyword>
<dbReference type="InterPro" id="IPR004090">
    <property type="entry name" value="Chemotax_Me-accpt_rcpt"/>
</dbReference>
<sequence>MLQTLSIRTKLIAAFAALLLFTLGLGALALDRVQSLRADAAELAGNWVPSLRALGAMDNALANQRAQLLLHLSARDARARQEIERRIAETAHTLAEGRRAYEPLATSPQERAGLAEFDRHRAAYEQHVAQLLDLSRRAGEAERAWRVFEEGVQPSFAAAREALQRLVRFNGENADAASRRADATAGAGRALILGLLAAAAAIGAALAFAIIRGVDRDIASVLAPMRQLAAGDLSATVPALPERTEIGAIAGALQRFKEALVEKREADARAAAEAAAKAARAERMAANVARFEAEAGESLRKVKDAAAELDSTADAMARTAQQGLERATSVAAASEQASTNVQTVAASAEQLAASIAEVARQVTESAQVARRAAEDARATDAAVASLSEAAQRIGEVVRLIGDIAGQTNLLALNATIEAARAGEAGKGFAVVASEVKQLAAQTAKATDQIGGQIAAMQAETSRAVEAIRGIGQTIEMMERITAQVAAAAEEQASATREITRSVTEAATGTRDVSQHAAGMTGEAQQAGAAAAQLRSSSQALAREAEALRAQVERFLAEVQAA</sequence>
<evidence type="ECO:0000259" key="7">
    <source>
        <dbReference type="PROSITE" id="PS50885"/>
    </source>
</evidence>
<comment type="similarity">
    <text evidence="2">Belongs to the methyl-accepting chemotaxis (MCP) protein family.</text>
</comment>
<keyword evidence="5" id="KW-0812">Transmembrane</keyword>
<dbReference type="PROSITE" id="PS50111">
    <property type="entry name" value="CHEMOTAXIS_TRANSDUC_2"/>
    <property type="match status" value="1"/>
</dbReference>
<keyword evidence="1 3" id="KW-0807">Transducer</keyword>
<evidence type="ECO:0000256" key="3">
    <source>
        <dbReference type="PROSITE-ProRule" id="PRU00284"/>
    </source>
</evidence>
<protein>
    <submittedName>
        <fullName evidence="8">MCP four helix bundle domain-containing protein</fullName>
    </submittedName>
</protein>
<reference evidence="8 9" key="1">
    <citation type="submission" date="2021-08" db="EMBL/GenBank/DDBJ databases">
        <title>Caldovatus sediminis gen. nov., sp. nov., a moderately thermophilic bacterium isolated from a hot spring.</title>
        <authorList>
            <person name="Hu C.-J."/>
            <person name="Li W.-J."/>
            <person name="Xian W.-D."/>
        </authorList>
    </citation>
    <scope>NUCLEOTIDE SEQUENCE [LARGE SCALE GENOMIC DNA]</scope>
    <source>
        <strain evidence="8 9">SYSU G05006</strain>
    </source>
</reference>
<keyword evidence="5" id="KW-0472">Membrane</keyword>
<dbReference type="SMART" id="SM00283">
    <property type="entry name" value="MA"/>
    <property type="match status" value="1"/>
</dbReference>
<dbReference type="InterPro" id="IPR003660">
    <property type="entry name" value="HAMP_dom"/>
</dbReference>
<evidence type="ECO:0000313" key="9">
    <source>
        <dbReference type="Proteomes" id="UP001519924"/>
    </source>
</evidence>
<evidence type="ECO:0000313" key="8">
    <source>
        <dbReference type="EMBL" id="MBW8269490.1"/>
    </source>
</evidence>
<feature type="coiled-coil region" evidence="4">
    <location>
        <begin position="530"/>
        <end position="557"/>
    </location>
</feature>
<evidence type="ECO:0000259" key="6">
    <source>
        <dbReference type="PROSITE" id="PS50111"/>
    </source>
</evidence>
<keyword evidence="4" id="KW-0175">Coiled coil</keyword>
<dbReference type="Proteomes" id="UP001519924">
    <property type="component" value="Unassembled WGS sequence"/>
</dbReference>
<dbReference type="Gene3D" id="1.10.287.950">
    <property type="entry name" value="Methyl-accepting chemotaxis protein"/>
    <property type="match status" value="1"/>
</dbReference>
<dbReference type="PANTHER" id="PTHR32089">
    <property type="entry name" value="METHYL-ACCEPTING CHEMOTAXIS PROTEIN MCPB"/>
    <property type="match status" value="1"/>
</dbReference>
<accession>A0ABS7F1K4</accession>
<comment type="caution">
    <text evidence="8">The sequence shown here is derived from an EMBL/GenBank/DDBJ whole genome shotgun (WGS) entry which is preliminary data.</text>
</comment>